<sequence>MRTSESPSSLEHCIEWLESNARPFDHIYDAIVVKGSISELVTWLQTRSRGQYGHDELMAAIQWISYWEVIDWIRQDAQGRDTHAIACTNDFIARIDQVWPDLAEELRERQTDALR</sequence>
<dbReference type="EMBL" id="JAZHBO010000001">
    <property type="protein sequence ID" value="MEF2155367.1"/>
    <property type="molecule type" value="Genomic_DNA"/>
</dbReference>
<organism evidence="1 2">
    <name type="scientific">Aquilutibacter rugosus</name>
    <dbReference type="NCBI Taxonomy" id="3115820"/>
    <lineage>
        <taxon>Bacteria</taxon>
        <taxon>Pseudomonadati</taxon>
        <taxon>Pseudomonadota</taxon>
        <taxon>Gammaproteobacteria</taxon>
        <taxon>Lysobacterales</taxon>
        <taxon>Lysobacteraceae</taxon>
        <taxon>Aquilutibacter</taxon>
    </lineage>
</organism>
<evidence type="ECO:0000313" key="2">
    <source>
        <dbReference type="Proteomes" id="UP001356170"/>
    </source>
</evidence>
<evidence type="ECO:0000313" key="1">
    <source>
        <dbReference type="EMBL" id="MEF2155367.1"/>
    </source>
</evidence>
<name>A0ABU7UXS1_9GAMM</name>
<comment type="caution">
    <text evidence="1">The sequence shown here is derived from an EMBL/GenBank/DDBJ whole genome shotgun (WGS) entry which is preliminary data.</text>
</comment>
<protein>
    <submittedName>
        <fullName evidence="1">Uncharacterized protein</fullName>
    </submittedName>
</protein>
<dbReference type="RefSeq" id="WP_331703423.1">
    <property type="nucleotide sequence ID" value="NZ_JAZHBO010000001.1"/>
</dbReference>
<accession>A0ABU7UXS1</accession>
<gene>
    <name evidence="1" type="ORF">V3390_03855</name>
</gene>
<dbReference type="Proteomes" id="UP001356170">
    <property type="component" value="Unassembled WGS sequence"/>
</dbReference>
<keyword evidence="2" id="KW-1185">Reference proteome</keyword>
<reference evidence="1 2" key="1">
    <citation type="submission" date="2024-01" db="EMBL/GenBank/DDBJ databases">
        <title>Novel species of the genus Luteimonas isolated from rivers.</title>
        <authorList>
            <person name="Lu H."/>
        </authorList>
    </citation>
    <scope>NUCLEOTIDE SEQUENCE [LARGE SCALE GENOMIC DNA]</scope>
    <source>
        <strain evidence="1 2">FXH3W</strain>
    </source>
</reference>
<proteinExistence type="predicted"/>